<feature type="compositionally biased region" description="Polar residues" evidence="1">
    <location>
        <begin position="100"/>
        <end position="115"/>
    </location>
</feature>
<evidence type="ECO:0000313" key="2">
    <source>
        <dbReference type="EMBL" id="KAH8101070.1"/>
    </source>
</evidence>
<dbReference type="Proteomes" id="UP000813824">
    <property type="component" value="Unassembled WGS sequence"/>
</dbReference>
<keyword evidence="3" id="KW-1185">Reference proteome</keyword>
<feature type="compositionally biased region" description="Acidic residues" evidence="1">
    <location>
        <begin position="72"/>
        <end position="82"/>
    </location>
</feature>
<gene>
    <name evidence="2" type="ORF">BXZ70DRAFT_906744</name>
</gene>
<feature type="region of interest" description="Disordered" evidence="1">
    <location>
        <begin position="153"/>
        <end position="183"/>
    </location>
</feature>
<feature type="region of interest" description="Disordered" evidence="1">
    <location>
        <begin position="382"/>
        <end position="410"/>
    </location>
</feature>
<reference evidence="2" key="1">
    <citation type="journal article" date="2021" name="New Phytol.">
        <title>Evolutionary innovations through gain and loss of genes in the ectomycorrhizal Boletales.</title>
        <authorList>
            <person name="Wu G."/>
            <person name="Miyauchi S."/>
            <person name="Morin E."/>
            <person name="Kuo A."/>
            <person name="Drula E."/>
            <person name="Varga T."/>
            <person name="Kohler A."/>
            <person name="Feng B."/>
            <person name="Cao Y."/>
            <person name="Lipzen A."/>
            <person name="Daum C."/>
            <person name="Hundley H."/>
            <person name="Pangilinan J."/>
            <person name="Johnson J."/>
            <person name="Barry K."/>
            <person name="LaButti K."/>
            <person name="Ng V."/>
            <person name="Ahrendt S."/>
            <person name="Min B."/>
            <person name="Choi I.G."/>
            <person name="Park H."/>
            <person name="Plett J.M."/>
            <person name="Magnuson J."/>
            <person name="Spatafora J.W."/>
            <person name="Nagy L.G."/>
            <person name="Henrissat B."/>
            <person name="Grigoriev I.V."/>
            <person name="Yang Z.L."/>
            <person name="Xu J."/>
            <person name="Martin F.M."/>
        </authorList>
    </citation>
    <scope>NUCLEOTIDE SEQUENCE</scope>
    <source>
        <strain evidence="2">KKN 215</strain>
    </source>
</reference>
<accession>A0A8K0UQB1</accession>
<evidence type="ECO:0000313" key="3">
    <source>
        <dbReference type="Proteomes" id="UP000813824"/>
    </source>
</evidence>
<feature type="compositionally biased region" description="Polar residues" evidence="1">
    <location>
        <begin position="347"/>
        <end position="365"/>
    </location>
</feature>
<proteinExistence type="predicted"/>
<feature type="region of interest" description="Disordered" evidence="1">
    <location>
        <begin position="59"/>
        <end position="115"/>
    </location>
</feature>
<feature type="compositionally biased region" description="Low complexity" evidence="1">
    <location>
        <begin position="247"/>
        <end position="262"/>
    </location>
</feature>
<feature type="compositionally biased region" description="Low complexity" evidence="1">
    <location>
        <begin position="330"/>
        <end position="346"/>
    </location>
</feature>
<dbReference type="EMBL" id="JAEVFJ010000013">
    <property type="protein sequence ID" value="KAH8101070.1"/>
    <property type="molecule type" value="Genomic_DNA"/>
</dbReference>
<feature type="compositionally biased region" description="Basic and acidic residues" evidence="1">
    <location>
        <begin position="385"/>
        <end position="394"/>
    </location>
</feature>
<name>A0A8K0UQB1_9AGAR</name>
<evidence type="ECO:0000256" key="1">
    <source>
        <dbReference type="SAM" id="MobiDB-lite"/>
    </source>
</evidence>
<feature type="region of interest" description="Disordered" evidence="1">
    <location>
        <begin position="189"/>
        <end position="208"/>
    </location>
</feature>
<protein>
    <submittedName>
        <fullName evidence="2">Uncharacterized protein</fullName>
    </submittedName>
</protein>
<feature type="region of interest" description="Disordered" evidence="1">
    <location>
        <begin position="329"/>
        <end position="366"/>
    </location>
</feature>
<organism evidence="2 3">
    <name type="scientific">Cristinia sonorae</name>
    <dbReference type="NCBI Taxonomy" id="1940300"/>
    <lineage>
        <taxon>Eukaryota</taxon>
        <taxon>Fungi</taxon>
        <taxon>Dikarya</taxon>
        <taxon>Basidiomycota</taxon>
        <taxon>Agaricomycotina</taxon>
        <taxon>Agaricomycetes</taxon>
        <taxon>Agaricomycetidae</taxon>
        <taxon>Agaricales</taxon>
        <taxon>Pleurotineae</taxon>
        <taxon>Stephanosporaceae</taxon>
        <taxon>Cristinia</taxon>
    </lineage>
</organism>
<dbReference type="AlphaFoldDB" id="A0A8K0UQB1"/>
<comment type="caution">
    <text evidence="2">The sequence shown here is derived from an EMBL/GenBank/DDBJ whole genome shotgun (WGS) entry which is preliminary data.</text>
</comment>
<feature type="region of interest" description="Disordered" evidence="1">
    <location>
        <begin position="227"/>
        <end position="287"/>
    </location>
</feature>
<sequence length="441" mass="47588">MTTPAHTRPILKKGRRNLAVENGGCIRRGQITSVEDKVVVAWKTAHDRQVQFLQDPDIAPSLRRDAHSSDDGGLEDELEEALQGDKNVNARQIVPDSEHSNSIPPRSSTPSPNAYSRTSAWFLEDSDDDDSAPTSFLPITDDDLVACLGNDSEYSLSTDTDERSLQTPTPTSEHDVDVSRGGQTETVLRRTDHGFGGPGGSFSDLPSLPNDFAAKLQMASDAGMFKLTRTERRAPRPRCNTLRPPQSTSSSTTAAASSATASVARSHMKAIPGPSTPRKSKYPVSLSASSQIPLPSTVTSGSYMNVIPGPGPQGDFIIDDFPLPPTITVRSPAKATPRPSAPRASRYPTNLALSPQAPLPSTVTPRTKPRIFNMLYRSAAAVRNGAEDDTRRAEQASSDEEGASEETARDAIQAMRYGCIKQGKTPTWLSRDVDQKQLGRL</sequence>